<comment type="function">
    <text evidence="3">The glycine cleavage system catalyzes the degradation of glycine. The H protein shuttles the methylamine group of glycine from the P protein to the T protein.</text>
</comment>
<dbReference type="Proteomes" id="UP000187085">
    <property type="component" value="Unassembled WGS sequence"/>
</dbReference>
<dbReference type="SUPFAM" id="SSF51230">
    <property type="entry name" value="Single hybrid motif"/>
    <property type="match status" value="1"/>
</dbReference>
<dbReference type="PROSITE" id="PS50968">
    <property type="entry name" value="BIOTINYL_LIPOYL"/>
    <property type="match status" value="1"/>
</dbReference>
<name>A0A1R1L7R1_9MICC</name>
<evidence type="ECO:0000256" key="3">
    <source>
        <dbReference type="HAMAP-Rule" id="MF_00272"/>
    </source>
</evidence>
<sequence>MSTDPNSNGPVRTGLRYSEEHEWIDSSSPARIGVSKVAADALGDVVYVDLPEAGATVTAGQTCGEIESTKSVSDLYSPVTGTVAEVNADVADNPALVNEDPYGAGWLFTVEVSEEGPLLSAQEYAEKNDVTL</sequence>
<dbReference type="InterPro" id="IPR011053">
    <property type="entry name" value="Single_hybrid_motif"/>
</dbReference>
<dbReference type="PANTHER" id="PTHR11715:SF3">
    <property type="entry name" value="GLYCINE CLEAVAGE SYSTEM H PROTEIN-RELATED"/>
    <property type="match status" value="1"/>
</dbReference>
<keyword evidence="2 3" id="KW-0450">Lipoyl</keyword>
<comment type="caution">
    <text evidence="6">The sequence shown here is derived from an EMBL/GenBank/DDBJ whole genome shotgun (WGS) entry which is preliminary data.</text>
</comment>
<comment type="similarity">
    <text evidence="1 3">Belongs to the GcvH family.</text>
</comment>
<dbReference type="GO" id="GO:0009249">
    <property type="term" value="P:protein lipoylation"/>
    <property type="evidence" value="ECO:0007669"/>
    <property type="project" value="TreeGrafter"/>
</dbReference>
<evidence type="ECO:0000256" key="4">
    <source>
        <dbReference type="PIRSR" id="PIRSR617453-50"/>
    </source>
</evidence>
<dbReference type="CDD" id="cd06848">
    <property type="entry name" value="GCS_H"/>
    <property type="match status" value="1"/>
</dbReference>
<comment type="cofactor">
    <cofactor evidence="3">
        <name>(R)-lipoate</name>
        <dbReference type="ChEBI" id="CHEBI:83088"/>
    </cofactor>
    <text evidence="3">Binds 1 lipoyl cofactor covalently.</text>
</comment>
<reference evidence="6 7" key="1">
    <citation type="submission" date="2016-12" db="EMBL/GenBank/DDBJ databases">
        <title>Draft genome of Tersicoccus phoenicis 1P05MA.</title>
        <authorList>
            <person name="Nakajima Y."/>
            <person name="Yoshizawa S."/>
            <person name="Nakamura K."/>
            <person name="Ogura Y."/>
            <person name="Hayashi T."/>
            <person name="Kogure K."/>
        </authorList>
    </citation>
    <scope>NUCLEOTIDE SEQUENCE [LARGE SCALE GENOMIC DNA]</scope>
    <source>
        <strain evidence="6 7">1p05MA</strain>
    </source>
</reference>
<feature type="domain" description="Lipoyl-binding" evidence="5">
    <location>
        <begin position="29"/>
        <end position="111"/>
    </location>
</feature>
<dbReference type="InterPro" id="IPR033753">
    <property type="entry name" value="GCV_H/Fam206"/>
</dbReference>
<evidence type="ECO:0000256" key="1">
    <source>
        <dbReference type="ARBA" id="ARBA00009249"/>
    </source>
</evidence>
<dbReference type="Pfam" id="PF01597">
    <property type="entry name" value="GCV_H"/>
    <property type="match status" value="1"/>
</dbReference>
<proteinExistence type="inferred from homology"/>
<accession>A0A1R1L7R1</accession>
<dbReference type="PANTHER" id="PTHR11715">
    <property type="entry name" value="GLYCINE CLEAVAGE SYSTEM H PROTEIN"/>
    <property type="match status" value="1"/>
</dbReference>
<dbReference type="InterPro" id="IPR002930">
    <property type="entry name" value="GCV_H"/>
</dbReference>
<comment type="subunit">
    <text evidence="3">The glycine cleavage system is composed of four proteins: P, T, L and H.</text>
</comment>
<dbReference type="InterPro" id="IPR000089">
    <property type="entry name" value="Biotin_lipoyl"/>
</dbReference>
<evidence type="ECO:0000313" key="7">
    <source>
        <dbReference type="Proteomes" id="UP000187085"/>
    </source>
</evidence>
<dbReference type="RefSeq" id="WP_076704783.1">
    <property type="nucleotide sequence ID" value="NZ_MRDE01000072.1"/>
</dbReference>
<dbReference type="EMBL" id="MRDE01000072">
    <property type="protein sequence ID" value="OMH23550.1"/>
    <property type="molecule type" value="Genomic_DNA"/>
</dbReference>
<dbReference type="NCBIfam" id="TIGR00527">
    <property type="entry name" value="gcvH"/>
    <property type="match status" value="1"/>
</dbReference>
<dbReference type="HAMAP" id="MF_00272">
    <property type="entry name" value="GcvH"/>
    <property type="match status" value="1"/>
</dbReference>
<dbReference type="InterPro" id="IPR017453">
    <property type="entry name" value="GCV_H_sub"/>
</dbReference>
<gene>
    <name evidence="3" type="primary">gcvH</name>
    <name evidence="6" type="ORF">BKD30_11540</name>
</gene>
<dbReference type="InterPro" id="IPR003016">
    <property type="entry name" value="2-oxoA_DH_lipoyl-BS"/>
</dbReference>
<dbReference type="AlphaFoldDB" id="A0A1R1L7R1"/>
<protein>
    <recommendedName>
        <fullName evidence="3">Glycine cleavage system H protein</fullName>
    </recommendedName>
</protein>
<keyword evidence="7" id="KW-1185">Reference proteome</keyword>
<dbReference type="STRING" id="554083.BKD30_11540"/>
<dbReference type="OrthoDB" id="9796712at2"/>
<organism evidence="6 7">
    <name type="scientific">Tersicoccus phoenicis</name>
    <dbReference type="NCBI Taxonomy" id="554083"/>
    <lineage>
        <taxon>Bacteria</taxon>
        <taxon>Bacillati</taxon>
        <taxon>Actinomycetota</taxon>
        <taxon>Actinomycetes</taxon>
        <taxon>Micrococcales</taxon>
        <taxon>Micrococcaceae</taxon>
        <taxon>Tersicoccus</taxon>
    </lineage>
</organism>
<dbReference type="NCBIfam" id="NF002270">
    <property type="entry name" value="PRK01202.1"/>
    <property type="match status" value="1"/>
</dbReference>
<feature type="modified residue" description="N6-lipoyllysine" evidence="3 4">
    <location>
        <position position="70"/>
    </location>
</feature>
<dbReference type="Gene3D" id="2.40.50.100">
    <property type="match status" value="1"/>
</dbReference>
<dbReference type="GO" id="GO:0005829">
    <property type="term" value="C:cytosol"/>
    <property type="evidence" value="ECO:0007669"/>
    <property type="project" value="TreeGrafter"/>
</dbReference>
<evidence type="ECO:0000313" key="6">
    <source>
        <dbReference type="EMBL" id="OMH23550.1"/>
    </source>
</evidence>
<evidence type="ECO:0000256" key="2">
    <source>
        <dbReference type="ARBA" id="ARBA00022823"/>
    </source>
</evidence>
<dbReference type="PROSITE" id="PS00189">
    <property type="entry name" value="LIPOYL"/>
    <property type="match status" value="1"/>
</dbReference>
<dbReference type="GO" id="GO:0019464">
    <property type="term" value="P:glycine decarboxylation via glycine cleavage system"/>
    <property type="evidence" value="ECO:0007669"/>
    <property type="project" value="UniProtKB-UniRule"/>
</dbReference>
<dbReference type="GO" id="GO:0005960">
    <property type="term" value="C:glycine cleavage complex"/>
    <property type="evidence" value="ECO:0007669"/>
    <property type="project" value="InterPro"/>
</dbReference>
<evidence type="ECO:0000259" key="5">
    <source>
        <dbReference type="PROSITE" id="PS50968"/>
    </source>
</evidence>